<evidence type="ECO:0000313" key="2">
    <source>
        <dbReference type="Proteomes" id="UP000265520"/>
    </source>
</evidence>
<dbReference type="PANTHER" id="PTHR35046">
    <property type="entry name" value="ZINC KNUCKLE (CCHC-TYPE) FAMILY PROTEIN"/>
    <property type="match status" value="1"/>
</dbReference>
<dbReference type="PANTHER" id="PTHR35046:SF26">
    <property type="entry name" value="RNA-DIRECTED DNA POLYMERASE"/>
    <property type="match status" value="1"/>
</dbReference>
<dbReference type="AlphaFoldDB" id="A0A392UT46"/>
<evidence type="ECO:0000313" key="1">
    <source>
        <dbReference type="EMBL" id="MCI78987.1"/>
    </source>
</evidence>
<name>A0A392UT46_9FABA</name>
<protein>
    <submittedName>
        <fullName evidence="1">Putative gag-pol polyprotein</fullName>
    </submittedName>
</protein>
<gene>
    <name evidence="1" type="ORF">A2U01_0100258</name>
</gene>
<comment type="caution">
    <text evidence="1">The sequence shown here is derived from an EMBL/GenBank/DDBJ whole genome shotgun (WGS) entry which is preliminary data.</text>
</comment>
<feature type="non-terminal residue" evidence="1">
    <location>
        <position position="51"/>
    </location>
</feature>
<proteinExistence type="predicted"/>
<dbReference type="EMBL" id="LXQA010963548">
    <property type="protein sequence ID" value="MCI78987.1"/>
    <property type="molecule type" value="Genomic_DNA"/>
</dbReference>
<organism evidence="1 2">
    <name type="scientific">Trifolium medium</name>
    <dbReference type="NCBI Taxonomy" id="97028"/>
    <lineage>
        <taxon>Eukaryota</taxon>
        <taxon>Viridiplantae</taxon>
        <taxon>Streptophyta</taxon>
        <taxon>Embryophyta</taxon>
        <taxon>Tracheophyta</taxon>
        <taxon>Spermatophyta</taxon>
        <taxon>Magnoliopsida</taxon>
        <taxon>eudicotyledons</taxon>
        <taxon>Gunneridae</taxon>
        <taxon>Pentapetalae</taxon>
        <taxon>rosids</taxon>
        <taxon>fabids</taxon>
        <taxon>Fabales</taxon>
        <taxon>Fabaceae</taxon>
        <taxon>Papilionoideae</taxon>
        <taxon>50 kb inversion clade</taxon>
        <taxon>NPAAA clade</taxon>
        <taxon>Hologalegina</taxon>
        <taxon>IRL clade</taxon>
        <taxon>Trifolieae</taxon>
        <taxon>Trifolium</taxon>
    </lineage>
</organism>
<accession>A0A392UT46</accession>
<sequence length="51" mass="5803">MPVEIEQLLADYIDVVPEEVPHGLSPMRDIEHVIDFVPGSVIPNRPTYRMS</sequence>
<reference evidence="1 2" key="1">
    <citation type="journal article" date="2018" name="Front. Plant Sci.">
        <title>Red Clover (Trifolium pratense) and Zigzag Clover (T. medium) - A Picture of Genomic Similarities and Differences.</title>
        <authorList>
            <person name="Dluhosova J."/>
            <person name="Istvanek J."/>
            <person name="Nedelnik J."/>
            <person name="Repkova J."/>
        </authorList>
    </citation>
    <scope>NUCLEOTIDE SEQUENCE [LARGE SCALE GENOMIC DNA]</scope>
    <source>
        <strain evidence="2">cv. 10/8</strain>
        <tissue evidence="1">Leaf</tissue>
    </source>
</reference>
<keyword evidence="2" id="KW-1185">Reference proteome</keyword>
<dbReference type="Proteomes" id="UP000265520">
    <property type="component" value="Unassembled WGS sequence"/>
</dbReference>